<reference evidence="1" key="1">
    <citation type="submission" date="2021-01" db="EMBL/GenBank/DDBJ databases">
        <authorList>
            <consortium name="Genoscope - CEA"/>
            <person name="William W."/>
        </authorList>
    </citation>
    <scope>NUCLEOTIDE SEQUENCE</scope>
</reference>
<keyword evidence="2" id="KW-1185">Reference proteome</keyword>
<dbReference type="AlphaFoldDB" id="A0A8S1KVA7"/>
<gene>
    <name evidence="1" type="ORF">PSON_ATCC_30995.1.T0120414</name>
</gene>
<organism evidence="1 2">
    <name type="scientific">Paramecium sonneborni</name>
    <dbReference type="NCBI Taxonomy" id="65129"/>
    <lineage>
        <taxon>Eukaryota</taxon>
        <taxon>Sar</taxon>
        <taxon>Alveolata</taxon>
        <taxon>Ciliophora</taxon>
        <taxon>Intramacronucleata</taxon>
        <taxon>Oligohymenophorea</taxon>
        <taxon>Peniculida</taxon>
        <taxon>Parameciidae</taxon>
        <taxon>Paramecium</taxon>
    </lineage>
</organism>
<dbReference type="EMBL" id="CAJJDN010000012">
    <property type="protein sequence ID" value="CAD8058787.1"/>
    <property type="molecule type" value="Genomic_DNA"/>
</dbReference>
<comment type="caution">
    <text evidence="1">The sequence shown here is derived from an EMBL/GenBank/DDBJ whole genome shotgun (WGS) entry which is preliminary data.</text>
</comment>
<protein>
    <submittedName>
        <fullName evidence="1">Uncharacterized protein</fullName>
    </submittedName>
</protein>
<evidence type="ECO:0000313" key="1">
    <source>
        <dbReference type="EMBL" id="CAD8058787.1"/>
    </source>
</evidence>
<dbReference type="Proteomes" id="UP000692954">
    <property type="component" value="Unassembled WGS sequence"/>
</dbReference>
<sequence length="693" mass="82953">MEYQLYQAPQTQEILSVPITLIDGTSSMNREYKYIIQTYEQEFGDLQENQRRQFQWSYDLHDIYPYLNETRGNLTTVMAQLFKFMLSTTQFPFQYVTIILVSDGREQFDINAIMELCQLIKSRYSVQFLCISIGNQFPKNIIQSLKQNIENQDYTYNPLYQITRSDHQSYLQIQQELKLAFQYIRKLLAITPQYHQLCFDIYTSISTKQSQKYVASNELFLAQADQKIIIQNQQLVKCDDPNLILQFFRKSIENTFQRYELLQINEIIDEFKSTFTLLHKLNIGITQSEENSQQLELIQLILKVLEKIATSSPQDEALYQYIQQFKIRINSENPENIQELLEQPKSDNLEDQINKLQLQIQRSFENLFNLNSQNKQKISFDCFEEFRKIFTNCIKKFCELFENFQEQKMTEIQVLMTSFITYTEAFFSSEIFNISTIEQFQFLINVNEQFQILNSLKTEINIIKFKNIMENFKKMDFEINHQIDPYIQLNQLPQNNKKNDEILSEKFLIFLIDKNETLKTYSDSLLKCYLEIFSKVPPKKRLEINWHNNPTNNFKIISNQEFEKLQYESFKELLDFLQDKLKLKNKLIHLIILTDSEQYYEKLHLQIRFAQMSQYSFKIIYISIGIKIQTYLENYMFKIRQSLKNNYQLIKNIPKQLITQDQKPIGEEQSKQIRKNHIRIIQEIATHIDAANF</sequence>
<dbReference type="OrthoDB" id="309081at2759"/>
<proteinExistence type="predicted"/>
<name>A0A8S1KVA7_9CILI</name>
<evidence type="ECO:0000313" key="2">
    <source>
        <dbReference type="Proteomes" id="UP000692954"/>
    </source>
</evidence>
<accession>A0A8S1KVA7</accession>